<gene>
    <name evidence="6" type="ORF">HMPREF9488_03324</name>
</gene>
<organism evidence="6 7">
    <name type="scientific">Coprobacillus cateniformis</name>
    <dbReference type="NCBI Taxonomy" id="100884"/>
    <lineage>
        <taxon>Bacteria</taxon>
        <taxon>Bacillati</taxon>
        <taxon>Bacillota</taxon>
        <taxon>Erysipelotrichia</taxon>
        <taxon>Erysipelotrichales</taxon>
        <taxon>Coprobacillaceae</taxon>
        <taxon>Coprobacillus</taxon>
    </lineage>
</organism>
<dbReference type="InterPro" id="IPR027785">
    <property type="entry name" value="UvrD-like_helicase_C"/>
</dbReference>
<dbReference type="Pfam" id="PF13538">
    <property type="entry name" value="UvrD_C_2"/>
    <property type="match status" value="1"/>
</dbReference>
<dbReference type="GO" id="GO:0017116">
    <property type="term" value="F:single-stranded DNA helicase activity"/>
    <property type="evidence" value="ECO:0007669"/>
    <property type="project" value="TreeGrafter"/>
</dbReference>
<dbReference type="SUPFAM" id="SSF52540">
    <property type="entry name" value="P-loop containing nucleoside triphosphate hydrolases"/>
    <property type="match status" value="2"/>
</dbReference>
<dbReference type="Proteomes" id="UP000003157">
    <property type="component" value="Unassembled WGS sequence"/>
</dbReference>
<keyword evidence="7" id="KW-1185">Reference proteome</keyword>
<dbReference type="eggNOG" id="COG0507">
    <property type="taxonomic scope" value="Bacteria"/>
</dbReference>
<proteinExistence type="predicted"/>
<dbReference type="CDD" id="cd17933">
    <property type="entry name" value="DEXSc_RecD-like"/>
    <property type="match status" value="1"/>
</dbReference>
<dbReference type="AlphaFoldDB" id="E7GEF2"/>
<accession>E7GEF2</accession>
<dbReference type="Pfam" id="PF13245">
    <property type="entry name" value="AAA_19"/>
    <property type="match status" value="1"/>
</dbReference>
<dbReference type="Pfam" id="PF18335">
    <property type="entry name" value="SH3_13"/>
    <property type="match status" value="1"/>
</dbReference>
<feature type="domain" description="ATP-dependent RecD2 DNA helicase SH3" evidence="5">
    <location>
        <begin position="477"/>
        <end position="546"/>
    </location>
</feature>
<dbReference type="STRING" id="100884.GCA_000269565_03644"/>
<dbReference type="Gene3D" id="3.40.50.300">
    <property type="entry name" value="P-loop containing nucleotide triphosphate hydrolases"/>
    <property type="match status" value="2"/>
</dbReference>
<dbReference type="EMBL" id="ADKX01000046">
    <property type="protein sequence ID" value="EFW03633.1"/>
    <property type="molecule type" value="Genomic_DNA"/>
</dbReference>
<evidence type="ECO:0000259" key="3">
    <source>
        <dbReference type="Pfam" id="PF13538"/>
    </source>
</evidence>
<dbReference type="InterPro" id="IPR029493">
    <property type="entry name" value="RecD2-like_HHH"/>
</dbReference>
<dbReference type="GO" id="GO:0009338">
    <property type="term" value="C:exodeoxyribonuclease V complex"/>
    <property type="evidence" value="ECO:0007669"/>
    <property type="project" value="TreeGrafter"/>
</dbReference>
<dbReference type="PANTHER" id="PTHR43788">
    <property type="entry name" value="DNA2/NAM7 HELICASE FAMILY MEMBER"/>
    <property type="match status" value="1"/>
</dbReference>
<dbReference type="CDD" id="cd18809">
    <property type="entry name" value="SF1_C_RecD"/>
    <property type="match status" value="1"/>
</dbReference>
<dbReference type="HOGENOM" id="CLU_007524_0_2_9"/>
<evidence type="ECO:0000259" key="4">
    <source>
        <dbReference type="Pfam" id="PF14490"/>
    </source>
</evidence>
<feature type="domain" description="ATP-dependent RecD2 DNA helicase-like helix-hairpin-helix" evidence="4">
    <location>
        <begin position="62"/>
        <end position="146"/>
    </location>
</feature>
<sequence length="648" mass="74327">MEQRQQKRIIEHYDNKPQEPMNIFKNNEERFREDMKSVKGIGDKKIQKAYEKHKKYIAVDALYFKFARFNLSLSKALKLIKKWGSAAADIIDENVYQLIHIDGFSFETIDRIGLGYYKFDKKDGRRIEAYLIQILKNAASGKGDCFLPLEGQEGLIAQAQLGLNISDNLIREKVIDLIYKQKLYKRLYEGNIVIYLPHIYKAEKTVVQIVSSAIHKNKVIKEDKVDMIIADYEKRKGFTLANKQKESIKTSCINQFSIISGPPGSGKTTIVDVICEVFRRHKKTCNIKLAALAGKAATRMAETTGIEASTIHRLLGYNPDTGWTYNEKNQLPNVDLLIIDEFSMVDILLFEKLMKAVSRDTVVICVGDKDQLPSVDCGQVLEDLIDVPYIPKTILEEIYRQKKDSTILKRALAFNKEQIPSLTEAKDFKFISCEVNDIKKTSETVLDLYVNKIKQWGIKNVCLMVPQNVKELGGDIMNLQLQGIINPPDKSKAEISSGHKRVFREGDRVIQLKNIENGISNGMVGTVIECFPTDRHIASEDKFTVLFDNGNEKTYAREDFDMLKLAYALTIHKSQGSEYKCIIMLMDEHQRFMIRKKLVYTGMTRCKDELFIVGQEKMFEHALKNKDKRRNTMLTHLFMEYKEGATIS</sequence>
<dbReference type="GO" id="GO:0006310">
    <property type="term" value="P:DNA recombination"/>
    <property type="evidence" value="ECO:0007669"/>
    <property type="project" value="TreeGrafter"/>
</dbReference>
<dbReference type="GO" id="GO:0005524">
    <property type="term" value="F:ATP binding"/>
    <property type="evidence" value="ECO:0007669"/>
    <property type="project" value="UniProtKB-KW"/>
</dbReference>
<dbReference type="InterPro" id="IPR050534">
    <property type="entry name" value="Coronavir_polyprotein_1ab"/>
</dbReference>
<evidence type="ECO:0000313" key="6">
    <source>
        <dbReference type="EMBL" id="EFW03633.1"/>
    </source>
</evidence>
<comment type="caution">
    <text evidence="6">The sequence shown here is derived from an EMBL/GenBank/DDBJ whole genome shotgun (WGS) entry which is preliminary data.</text>
</comment>
<dbReference type="Gene3D" id="2.30.30.940">
    <property type="match status" value="1"/>
</dbReference>
<keyword evidence="2" id="KW-0067">ATP-binding</keyword>
<dbReference type="InterPro" id="IPR027417">
    <property type="entry name" value="P-loop_NTPase"/>
</dbReference>
<evidence type="ECO:0000313" key="7">
    <source>
        <dbReference type="Proteomes" id="UP000003157"/>
    </source>
</evidence>
<dbReference type="Gene3D" id="1.10.10.2220">
    <property type="match status" value="1"/>
</dbReference>
<protein>
    <submittedName>
        <fullName evidence="6">Uncharacterized protein</fullName>
    </submittedName>
</protein>
<name>E7GEF2_9FIRM</name>
<dbReference type="Pfam" id="PF14490">
    <property type="entry name" value="HHH_RecD2"/>
    <property type="match status" value="1"/>
</dbReference>
<reference evidence="6 7" key="1">
    <citation type="submission" date="2010-12" db="EMBL/GenBank/DDBJ databases">
        <title>The Genome Sequence of Coprobacillus sp. strain 29_1.</title>
        <authorList>
            <consortium name="The Broad Institute Genome Sequencing Platform"/>
            <person name="Earl A."/>
            <person name="Ward D."/>
            <person name="Feldgarden M."/>
            <person name="Gevers D."/>
            <person name="Daigneault M."/>
            <person name="Sibley C.D."/>
            <person name="White A."/>
            <person name="Strauss J."/>
            <person name="Allen-Vercoe E."/>
            <person name="Young S.K."/>
            <person name="Zeng Q."/>
            <person name="Gargeya S."/>
            <person name="Fitzgerald M."/>
            <person name="Haas B."/>
            <person name="Abouelleil A."/>
            <person name="Alvarado L."/>
            <person name="Arachchi H.M."/>
            <person name="Berlin A."/>
            <person name="Brown A."/>
            <person name="Chapman S.B."/>
            <person name="Chen Z."/>
            <person name="Dunbar C."/>
            <person name="Freedman E."/>
            <person name="Gearin G."/>
            <person name="Gellesch M."/>
            <person name="Goldberg J."/>
            <person name="Griggs A."/>
            <person name="Gujja S."/>
            <person name="Heilman E."/>
            <person name="Heiman D."/>
            <person name="Howarth C."/>
            <person name="Larson L."/>
            <person name="Lui A."/>
            <person name="MacDonald P.J.P."/>
            <person name="Mehta T."/>
            <person name="Montmayeur A."/>
            <person name="Murphy C."/>
            <person name="Neiman D."/>
            <person name="Pearson M."/>
            <person name="Priest M."/>
            <person name="Roberts A."/>
            <person name="Saif S."/>
            <person name="Shea T."/>
            <person name="Shenoy N."/>
            <person name="Sisk P."/>
            <person name="Stolte C."/>
            <person name="Sykes S."/>
            <person name="White J."/>
            <person name="Yandava C."/>
            <person name="Nusbaum C."/>
            <person name="Birren B."/>
        </authorList>
    </citation>
    <scope>NUCLEOTIDE SEQUENCE [LARGE SCALE GENOMIC DNA]</scope>
    <source>
        <strain evidence="6 7">29_1</strain>
    </source>
</reference>
<evidence type="ECO:0000256" key="2">
    <source>
        <dbReference type="ARBA" id="ARBA00022840"/>
    </source>
</evidence>
<evidence type="ECO:0000259" key="5">
    <source>
        <dbReference type="Pfam" id="PF18335"/>
    </source>
</evidence>
<feature type="domain" description="UvrD-like helicase C-terminal" evidence="3">
    <location>
        <begin position="565"/>
        <end position="613"/>
    </location>
</feature>
<dbReference type="InterPro" id="IPR041451">
    <property type="entry name" value="RecD2_SH13"/>
</dbReference>
<keyword evidence="1" id="KW-0547">Nucleotide-binding</keyword>
<dbReference type="PANTHER" id="PTHR43788:SF6">
    <property type="entry name" value="DNA HELICASE B"/>
    <property type="match status" value="1"/>
</dbReference>
<evidence type="ECO:0000256" key="1">
    <source>
        <dbReference type="ARBA" id="ARBA00022741"/>
    </source>
</evidence>